<dbReference type="Gene3D" id="3.40.50.300">
    <property type="entry name" value="P-loop containing nucleotide triphosphate hydrolases"/>
    <property type="match status" value="1"/>
</dbReference>
<dbReference type="InterPro" id="IPR027417">
    <property type="entry name" value="P-loop_NTPase"/>
</dbReference>
<feature type="domain" description="Dynein heavy chain region D6 P-loop" evidence="1">
    <location>
        <begin position="84"/>
        <end position="143"/>
    </location>
</feature>
<dbReference type="PANTHER" id="PTHR45703">
    <property type="entry name" value="DYNEIN HEAVY CHAIN"/>
    <property type="match status" value="1"/>
</dbReference>
<organism evidence="3 4">
    <name type="scientific">Phytophthora fragariae</name>
    <dbReference type="NCBI Taxonomy" id="53985"/>
    <lineage>
        <taxon>Eukaryota</taxon>
        <taxon>Sar</taxon>
        <taxon>Stramenopiles</taxon>
        <taxon>Oomycota</taxon>
        <taxon>Peronosporomycetes</taxon>
        <taxon>Peronosporales</taxon>
        <taxon>Peronosporaceae</taxon>
        <taxon>Phytophthora</taxon>
    </lineage>
</organism>
<comment type="caution">
    <text evidence="3">The sequence shown here is derived from an EMBL/GenBank/DDBJ whole genome shotgun (WGS) entry which is preliminary data.</text>
</comment>
<dbReference type="Proteomes" id="UP000441208">
    <property type="component" value="Unassembled WGS sequence"/>
</dbReference>
<gene>
    <name evidence="3" type="ORF">PF007_g12570</name>
</gene>
<dbReference type="GO" id="GO:0045505">
    <property type="term" value="F:dynein intermediate chain binding"/>
    <property type="evidence" value="ECO:0007669"/>
    <property type="project" value="InterPro"/>
</dbReference>
<evidence type="ECO:0000259" key="1">
    <source>
        <dbReference type="Pfam" id="PF03028"/>
    </source>
</evidence>
<dbReference type="Pfam" id="PF03028">
    <property type="entry name" value="Dynein_heavy"/>
    <property type="match status" value="1"/>
</dbReference>
<dbReference type="InterPro" id="IPR041658">
    <property type="entry name" value="AAA_lid_11"/>
</dbReference>
<dbReference type="PANTHER" id="PTHR45703:SF8">
    <property type="entry name" value="DYNEINS HEAVY CHAIN"/>
    <property type="match status" value="1"/>
</dbReference>
<dbReference type="InterPro" id="IPR004273">
    <property type="entry name" value="Dynein_heavy_D6_P-loop"/>
</dbReference>
<dbReference type="InterPro" id="IPR042219">
    <property type="entry name" value="AAA_lid_11_sf"/>
</dbReference>
<dbReference type="InterPro" id="IPR026983">
    <property type="entry name" value="DHC"/>
</dbReference>
<feature type="domain" description="Dynein heavy chain AAA lid" evidence="2">
    <location>
        <begin position="166"/>
        <end position="213"/>
    </location>
</feature>
<evidence type="ECO:0000259" key="2">
    <source>
        <dbReference type="Pfam" id="PF18198"/>
    </source>
</evidence>
<accession>A0A6A3S2G0</accession>
<reference evidence="3 4" key="1">
    <citation type="submission" date="2018-08" db="EMBL/GenBank/DDBJ databases">
        <title>Genomic investigation of the strawberry pathogen Phytophthora fragariae indicates pathogenicity is determined by transcriptional variation in three key races.</title>
        <authorList>
            <person name="Adams T.M."/>
            <person name="Armitage A.D."/>
            <person name="Sobczyk M.K."/>
            <person name="Bates H.J."/>
            <person name="Dunwell J.M."/>
            <person name="Nellist C.F."/>
            <person name="Harrison R.J."/>
        </authorList>
    </citation>
    <scope>NUCLEOTIDE SEQUENCE [LARGE SCALE GENOMIC DNA]</scope>
    <source>
        <strain evidence="3 4">NOV-71</strain>
    </source>
</reference>
<evidence type="ECO:0000313" key="3">
    <source>
        <dbReference type="EMBL" id="KAE9108651.1"/>
    </source>
</evidence>
<dbReference type="AlphaFoldDB" id="A0A6A3S2G0"/>
<dbReference type="GO" id="GO:0051959">
    <property type="term" value="F:dynein light intermediate chain binding"/>
    <property type="evidence" value="ECO:0007669"/>
    <property type="project" value="InterPro"/>
</dbReference>
<dbReference type="GO" id="GO:0007018">
    <property type="term" value="P:microtubule-based movement"/>
    <property type="evidence" value="ECO:0007669"/>
    <property type="project" value="InterPro"/>
</dbReference>
<dbReference type="EMBL" id="QXFZ01000666">
    <property type="protein sequence ID" value="KAE9108651.1"/>
    <property type="molecule type" value="Genomic_DNA"/>
</dbReference>
<proteinExistence type="predicted"/>
<dbReference type="Gene3D" id="1.10.8.720">
    <property type="entry name" value="Region D6 of dynein motor"/>
    <property type="match status" value="1"/>
</dbReference>
<dbReference type="Pfam" id="PF18198">
    <property type="entry name" value="AAA_lid_11"/>
    <property type="match status" value="1"/>
</dbReference>
<dbReference type="GO" id="GO:0030286">
    <property type="term" value="C:dynein complex"/>
    <property type="evidence" value="ECO:0007669"/>
    <property type="project" value="InterPro"/>
</dbReference>
<dbReference type="GO" id="GO:0008569">
    <property type="term" value="F:minus-end-directed microtubule motor activity"/>
    <property type="evidence" value="ECO:0007669"/>
    <property type="project" value="InterPro"/>
</dbReference>
<sequence length="231" mass="25928">MVAEVDLLLFSNAANQEGWSKVRPRSKFHSYMASMSIISGATKGETCPPLSPIDGNATNLSNKVVKKEQPELEARKQELVPFVMDRLEVAHRNGHWVILNNIHLMPRWLLALEKKLDKFALEGSHKNFRLFLTSDPSYSIPIGANLKRVFVSFPKKYIEEAEDKVKSNLFGLCHFHAVLMEGKMYGPMGINTTYPFSLGDLRDSALSVCRTTSRARQAARSPGPGPWADLR</sequence>
<evidence type="ECO:0000313" key="4">
    <source>
        <dbReference type="Proteomes" id="UP000441208"/>
    </source>
</evidence>
<protein>
    <recommendedName>
        <fullName evidence="5">Dynein heavy chain region D6 P-loop domain-containing protein</fullName>
    </recommendedName>
</protein>
<name>A0A6A3S2G0_9STRA</name>
<evidence type="ECO:0008006" key="5">
    <source>
        <dbReference type="Google" id="ProtNLM"/>
    </source>
</evidence>